<feature type="compositionally biased region" description="Low complexity" evidence="5">
    <location>
        <begin position="18"/>
        <end position="32"/>
    </location>
</feature>
<keyword evidence="8" id="KW-1185">Reference proteome</keyword>
<dbReference type="GO" id="GO:0052929">
    <property type="term" value="F:ATP:3'-cytidine-cytidine-tRNA adenylyltransferase activity"/>
    <property type="evidence" value="ECO:0007669"/>
    <property type="project" value="TreeGrafter"/>
</dbReference>
<keyword evidence="3 4" id="KW-0694">RNA-binding</keyword>
<gene>
    <name evidence="7" type="ORF">Acr_04g0002010</name>
</gene>
<sequence>MVLCTRSYHSTVSCLSSYASNPTTAPSTSSTTQRKPHPPTPWQPRANLVTTNTLDNSSWLLDSGTSHYATTDLSNLFIHTPYEGSDDIMIGYGTGLPITPSPSYHWCLSPSVRVIEKTCRVRYSPIPMLDLRNFARISSPTELSREDADRTCCEDVDRTYYEATKYQLNPSFQIPRAQPPSQSNVDGDRADSPPSVQVRDNIDLTDKERQIFERLLQVVRHYTLQTQLRVAGGWVRDKLLGKECYDIDIAIDNMLGREFCEKVNEYLSSTGEKAQGVGVIQWYIHSLPSFSTGLYKIEYV</sequence>
<dbReference type="Proteomes" id="UP000585474">
    <property type="component" value="Unassembled WGS sequence"/>
</dbReference>
<dbReference type="EMBL" id="BJWL01000004">
    <property type="protein sequence ID" value="GFY85463.1"/>
    <property type="molecule type" value="Genomic_DNA"/>
</dbReference>
<evidence type="ECO:0000313" key="7">
    <source>
        <dbReference type="EMBL" id="GFY85463.1"/>
    </source>
</evidence>
<evidence type="ECO:0000256" key="1">
    <source>
        <dbReference type="ARBA" id="ARBA00007265"/>
    </source>
</evidence>
<dbReference type="PANTHER" id="PTHR13734">
    <property type="entry name" value="TRNA-NUCLEOTIDYLTRANSFERASE"/>
    <property type="match status" value="1"/>
</dbReference>
<proteinExistence type="inferred from homology"/>
<dbReference type="AlphaFoldDB" id="A0A7J0EG70"/>
<evidence type="ECO:0000259" key="6">
    <source>
        <dbReference type="Pfam" id="PF01743"/>
    </source>
</evidence>
<dbReference type="InterPro" id="IPR002646">
    <property type="entry name" value="PolA_pol_head_dom"/>
</dbReference>
<organism evidence="7 8">
    <name type="scientific">Actinidia rufa</name>
    <dbReference type="NCBI Taxonomy" id="165716"/>
    <lineage>
        <taxon>Eukaryota</taxon>
        <taxon>Viridiplantae</taxon>
        <taxon>Streptophyta</taxon>
        <taxon>Embryophyta</taxon>
        <taxon>Tracheophyta</taxon>
        <taxon>Spermatophyta</taxon>
        <taxon>Magnoliopsida</taxon>
        <taxon>eudicotyledons</taxon>
        <taxon>Gunneridae</taxon>
        <taxon>Pentapetalae</taxon>
        <taxon>asterids</taxon>
        <taxon>Ericales</taxon>
        <taxon>Actinidiaceae</taxon>
        <taxon>Actinidia</taxon>
    </lineage>
</organism>
<comment type="similarity">
    <text evidence="1 4">Belongs to the tRNA nucleotidyltransferase/poly(A) polymerase family.</text>
</comment>
<feature type="region of interest" description="Disordered" evidence="5">
    <location>
        <begin position="172"/>
        <end position="197"/>
    </location>
</feature>
<evidence type="ECO:0000256" key="2">
    <source>
        <dbReference type="ARBA" id="ARBA00022679"/>
    </source>
</evidence>
<name>A0A7J0EG70_9ERIC</name>
<reference evidence="7 8" key="1">
    <citation type="submission" date="2019-07" db="EMBL/GenBank/DDBJ databases">
        <title>De Novo Assembly of kiwifruit Actinidia rufa.</title>
        <authorList>
            <person name="Sugita-Konishi S."/>
            <person name="Sato K."/>
            <person name="Mori E."/>
            <person name="Abe Y."/>
            <person name="Kisaki G."/>
            <person name="Hamano K."/>
            <person name="Suezawa K."/>
            <person name="Otani M."/>
            <person name="Fukuda T."/>
            <person name="Manabe T."/>
            <person name="Gomi K."/>
            <person name="Tabuchi M."/>
            <person name="Akimitsu K."/>
            <person name="Kataoka I."/>
        </authorList>
    </citation>
    <scope>NUCLEOTIDE SEQUENCE [LARGE SCALE GENOMIC DNA]</scope>
    <source>
        <strain evidence="8">cv. Fuchu</strain>
    </source>
</reference>
<dbReference type="OrthoDB" id="445712at2759"/>
<dbReference type="SUPFAM" id="SSF81301">
    <property type="entry name" value="Nucleotidyltransferase"/>
    <property type="match status" value="1"/>
</dbReference>
<dbReference type="Pfam" id="PF01743">
    <property type="entry name" value="PolyA_pol"/>
    <property type="match status" value="1"/>
</dbReference>
<evidence type="ECO:0000256" key="5">
    <source>
        <dbReference type="SAM" id="MobiDB-lite"/>
    </source>
</evidence>
<dbReference type="GO" id="GO:0003723">
    <property type="term" value="F:RNA binding"/>
    <property type="evidence" value="ECO:0007669"/>
    <property type="project" value="UniProtKB-KW"/>
</dbReference>
<feature type="region of interest" description="Disordered" evidence="5">
    <location>
        <begin position="18"/>
        <end position="46"/>
    </location>
</feature>
<dbReference type="Gene3D" id="3.30.460.10">
    <property type="entry name" value="Beta Polymerase, domain 2"/>
    <property type="match status" value="1"/>
</dbReference>
<evidence type="ECO:0000313" key="8">
    <source>
        <dbReference type="Proteomes" id="UP000585474"/>
    </source>
</evidence>
<evidence type="ECO:0000256" key="3">
    <source>
        <dbReference type="ARBA" id="ARBA00022884"/>
    </source>
</evidence>
<accession>A0A7J0EG70</accession>
<protein>
    <submittedName>
        <fullName evidence="7">Polynucleotide adenylyltransferase family protein</fullName>
    </submittedName>
</protein>
<dbReference type="PANTHER" id="PTHR13734:SF5">
    <property type="entry name" value="CCA TRNA NUCLEOTIDYLTRANSFERASE, MITOCHONDRIAL"/>
    <property type="match status" value="1"/>
</dbReference>
<evidence type="ECO:0000256" key="4">
    <source>
        <dbReference type="RuleBase" id="RU003953"/>
    </source>
</evidence>
<keyword evidence="7" id="KW-0548">Nucleotidyltransferase</keyword>
<comment type="caution">
    <text evidence="7">The sequence shown here is derived from an EMBL/GenBank/DDBJ whole genome shotgun (WGS) entry which is preliminary data.</text>
</comment>
<feature type="domain" description="Poly A polymerase head" evidence="6">
    <location>
        <begin position="228"/>
        <end position="280"/>
    </location>
</feature>
<keyword evidence="2 4" id="KW-0808">Transferase</keyword>
<dbReference type="GO" id="GO:0001680">
    <property type="term" value="P:tRNA 3'-terminal CCA addition"/>
    <property type="evidence" value="ECO:0007669"/>
    <property type="project" value="TreeGrafter"/>
</dbReference>
<dbReference type="InterPro" id="IPR043519">
    <property type="entry name" value="NT_sf"/>
</dbReference>
<dbReference type="GO" id="GO:0052927">
    <property type="term" value="F:CC tRNA cytidylyltransferase activity"/>
    <property type="evidence" value="ECO:0007669"/>
    <property type="project" value="TreeGrafter"/>
</dbReference>